<evidence type="ECO:0000313" key="3">
    <source>
        <dbReference type="Proteomes" id="UP000179018"/>
    </source>
</evidence>
<evidence type="ECO:0000256" key="1">
    <source>
        <dbReference type="SAM" id="MobiDB-lite"/>
    </source>
</evidence>
<evidence type="ECO:0008006" key="4">
    <source>
        <dbReference type="Google" id="ProtNLM"/>
    </source>
</evidence>
<dbReference type="Proteomes" id="UP000179018">
    <property type="component" value="Unassembled WGS sequence"/>
</dbReference>
<sequence>MAENLIFKGGTCLRIFFDLPRLSEDLDFDWSGSSRFDTNGLALSIRNYFAATFKFNALEIEAPRVNPRNLRPRSFGAKIRRPASPKQQRGESEFASLHPSSLTRQVSRRRTKIAGNYHTLYVKFPVLDLIGLPLTPSDSKILFVRLDITPAVGSSFTTEPAIKSTRDFSFVLKRYSLPDLMAGKIAAILTRDNARNYYDLIWFLEKGVIPNWQYLRQLTGLTKTKALDNIKTKITKIDYRYLQTELSPYFSSPAFVRSFSRNILSLYNQYLPVLMNA</sequence>
<feature type="region of interest" description="Disordered" evidence="1">
    <location>
        <begin position="71"/>
        <end position="106"/>
    </location>
</feature>
<evidence type="ECO:0000313" key="2">
    <source>
        <dbReference type="EMBL" id="OGM58483.1"/>
    </source>
</evidence>
<dbReference type="STRING" id="1802516.A3A75_00755"/>
<dbReference type="Gene3D" id="3.10.450.620">
    <property type="entry name" value="JHP933, nucleotidyltransferase-like core domain"/>
    <property type="match status" value="1"/>
</dbReference>
<protein>
    <recommendedName>
        <fullName evidence="4">Nucleotidyl transferase AbiEii/AbiGii toxin family protein</fullName>
    </recommendedName>
</protein>
<dbReference type="AlphaFoldDB" id="A0A1F8B375"/>
<organism evidence="2 3">
    <name type="scientific">Candidatus Woesebacteria bacterium RIFCSPLOWO2_01_FULL_39_10</name>
    <dbReference type="NCBI Taxonomy" id="1802516"/>
    <lineage>
        <taxon>Bacteria</taxon>
        <taxon>Candidatus Woeseibacteriota</taxon>
    </lineage>
</organism>
<dbReference type="EMBL" id="MGHC01000035">
    <property type="protein sequence ID" value="OGM58483.1"/>
    <property type="molecule type" value="Genomic_DNA"/>
</dbReference>
<accession>A0A1F8B375</accession>
<name>A0A1F8B375_9BACT</name>
<gene>
    <name evidence="2" type="ORF">A3A75_00755</name>
</gene>
<dbReference type="InterPro" id="IPR014942">
    <property type="entry name" value="AbiEii"/>
</dbReference>
<proteinExistence type="predicted"/>
<dbReference type="Pfam" id="PF08843">
    <property type="entry name" value="AbiEii"/>
    <property type="match status" value="2"/>
</dbReference>
<comment type="caution">
    <text evidence="2">The sequence shown here is derived from an EMBL/GenBank/DDBJ whole genome shotgun (WGS) entry which is preliminary data.</text>
</comment>
<reference evidence="2 3" key="1">
    <citation type="journal article" date="2016" name="Nat. Commun.">
        <title>Thousands of microbial genomes shed light on interconnected biogeochemical processes in an aquifer system.</title>
        <authorList>
            <person name="Anantharaman K."/>
            <person name="Brown C.T."/>
            <person name="Hug L.A."/>
            <person name="Sharon I."/>
            <person name="Castelle C.J."/>
            <person name="Probst A.J."/>
            <person name="Thomas B.C."/>
            <person name="Singh A."/>
            <person name="Wilkins M.J."/>
            <person name="Karaoz U."/>
            <person name="Brodie E.L."/>
            <person name="Williams K.H."/>
            <person name="Hubbard S.S."/>
            <person name="Banfield J.F."/>
        </authorList>
    </citation>
    <scope>NUCLEOTIDE SEQUENCE [LARGE SCALE GENOMIC DNA]</scope>
</reference>